<keyword evidence="8 12" id="KW-0812">Transmembrane</keyword>
<comment type="function">
    <text evidence="12">Mannosyltransferase involved in glycosylphosphatidylinositol-anchor biosynthesis.</text>
</comment>
<dbReference type="RefSeq" id="XP_013260140.1">
    <property type="nucleotide sequence ID" value="XM_013404686.1"/>
</dbReference>
<keyword evidence="5 12" id="KW-0337">GPI-anchor biosynthesis</keyword>
<organism evidence="13 14">
    <name type="scientific">Exophiala aquamarina CBS 119918</name>
    <dbReference type="NCBI Taxonomy" id="1182545"/>
    <lineage>
        <taxon>Eukaryota</taxon>
        <taxon>Fungi</taxon>
        <taxon>Dikarya</taxon>
        <taxon>Ascomycota</taxon>
        <taxon>Pezizomycotina</taxon>
        <taxon>Eurotiomycetes</taxon>
        <taxon>Chaetothyriomycetidae</taxon>
        <taxon>Chaetothyriales</taxon>
        <taxon>Herpotrichiellaceae</taxon>
        <taxon>Exophiala</taxon>
    </lineage>
</organism>
<proteinExistence type="inferred from homology"/>
<dbReference type="EC" id="2.4.1.-" evidence="12"/>
<keyword evidence="6 12" id="KW-0328">Glycosyltransferase</keyword>
<keyword evidence="11 12" id="KW-0472">Membrane</keyword>
<keyword evidence="7 12" id="KW-0808">Transferase</keyword>
<feature type="transmembrane region" description="Helical" evidence="12">
    <location>
        <begin position="115"/>
        <end position="141"/>
    </location>
</feature>
<feature type="transmembrane region" description="Helical" evidence="12">
    <location>
        <begin position="229"/>
        <end position="247"/>
    </location>
</feature>
<dbReference type="GO" id="GO:0031501">
    <property type="term" value="C:mannosyltransferase complex"/>
    <property type="evidence" value="ECO:0007669"/>
    <property type="project" value="TreeGrafter"/>
</dbReference>
<dbReference type="GO" id="GO:0006506">
    <property type="term" value="P:GPI anchor biosynthetic process"/>
    <property type="evidence" value="ECO:0007669"/>
    <property type="project" value="UniProtKB-UniPathway"/>
</dbReference>
<dbReference type="GeneID" id="25280393"/>
<dbReference type="AlphaFoldDB" id="A0A072PPV5"/>
<keyword evidence="9 12" id="KW-0256">Endoplasmic reticulum</keyword>
<name>A0A072PPV5_9EURO</name>
<keyword evidence="10 12" id="KW-1133">Transmembrane helix</keyword>
<evidence type="ECO:0000256" key="4">
    <source>
        <dbReference type="ARBA" id="ARBA00013795"/>
    </source>
</evidence>
<protein>
    <recommendedName>
        <fullName evidence="4 12">GPI mannosyltransferase 2</fullName>
        <ecNumber evidence="12">2.4.1.-</ecNumber>
    </recommendedName>
</protein>
<keyword evidence="14" id="KW-1185">Reference proteome</keyword>
<dbReference type="VEuPathDB" id="FungiDB:A1O9_05467"/>
<comment type="pathway">
    <text evidence="2 12">Glycolipid biosynthesis; glycosylphosphatidylinositol-anchor biosynthesis.</text>
</comment>
<evidence type="ECO:0000256" key="6">
    <source>
        <dbReference type="ARBA" id="ARBA00022676"/>
    </source>
</evidence>
<dbReference type="GO" id="GO:0004376">
    <property type="term" value="F:GPI mannosyltransferase activity"/>
    <property type="evidence" value="ECO:0007669"/>
    <property type="project" value="InterPro"/>
</dbReference>
<dbReference type="OrthoDB" id="10252502at2759"/>
<feature type="transmembrane region" description="Helical" evidence="12">
    <location>
        <begin position="12"/>
        <end position="35"/>
    </location>
</feature>
<evidence type="ECO:0000256" key="7">
    <source>
        <dbReference type="ARBA" id="ARBA00022679"/>
    </source>
</evidence>
<gene>
    <name evidence="13" type="ORF">A1O9_05467</name>
</gene>
<dbReference type="UniPathway" id="UPA00196"/>
<sequence length="446" mass="49414">MDSLSTPQHQLSALFGLFLVWKSLILLIVFSSLAVGYDTSASLLMKATNNGILTETPNNFQSQWLKFVRWDAIYSTHMAGHGLVFEQEWAWGIGLSTSLSFLAKRLAVLTGTNDAVTLVIAGVLLSHTTHWLSTVQLWFLARRLVDVSKSPKSQVPFCAAAFYIISPAGVFLSAPYSESLFAFLSISGFLGYVYAVHYFNHARVFAGSVLMVAAGVPFGLATFVRGNGILAGVTYLLEAAATVFALLTQEFTIWRLIRLSSVAAGGLLVAVGTLIPQYLAYTEYCLGRDPEVRRPWCNNTMPSIFTFVQSHYWNVGPFRYWTLSNLPLFLLAAPSLWLLAVSSTEFMRNPRIFSSSPAKATSRTVCRRDRVTAWSLALPQLILAILALTSYHVQIITRLASGYPLWYIWLSHQIVGGWSRTSVIIRYMVMYGLIQAGLYASFLPPA</sequence>
<dbReference type="PANTHER" id="PTHR12468">
    <property type="entry name" value="GPI MANNOSYLTRANSFERASE 2"/>
    <property type="match status" value="1"/>
</dbReference>
<comment type="caution">
    <text evidence="13">The sequence shown here is derived from an EMBL/GenBank/DDBJ whole genome shotgun (WGS) entry which is preliminary data.</text>
</comment>
<evidence type="ECO:0000313" key="13">
    <source>
        <dbReference type="EMBL" id="KEF57550.1"/>
    </source>
</evidence>
<evidence type="ECO:0000256" key="12">
    <source>
        <dbReference type="RuleBase" id="RU363112"/>
    </source>
</evidence>
<dbReference type="GO" id="GO:0000009">
    <property type="term" value="F:alpha-1,6-mannosyltransferase activity"/>
    <property type="evidence" value="ECO:0007669"/>
    <property type="project" value="InterPro"/>
</dbReference>
<dbReference type="PANTHER" id="PTHR12468:SF2">
    <property type="entry name" value="GPI MANNOSYLTRANSFERASE 2"/>
    <property type="match status" value="1"/>
</dbReference>
<dbReference type="InterPro" id="IPR007315">
    <property type="entry name" value="PIG-V/Gpi18"/>
</dbReference>
<dbReference type="EMBL" id="AMGV01000004">
    <property type="protein sequence ID" value="KEF57550.1"/>
    <property type="molecule type" value="Genomic_DNA"/>
</dbReference>
<evidence type="ECO:0000256" key="8">
    <source>
        <dbReference type="ARBA" id="ARBA00022692"/>
    </source>
</evidence>
<evidence type="ECO:0000256" key="2">
    <source>
        <dbReference type="ARBA" id="ARBA00004687"/>
    </source>
</evidence>
<evidence type="ECO:0000313" key="14">
    <source>
        <dbReference type="Proteomes" id="UP000027920"/>
    </source>
</evidence>
<comment type="similarity">
    <text evidence="3 12">Belongs to the PIGV family.</text>
</comment>
<feature type="transmembrane region" description="Helical" evidence="12">
    <location>
        <begin position="204"/>
        <end position="223"/>
    </location>
</feature>
<dbReference type="HOGENOM" id="CLU_029048_0_0_1"/>
<comment type="subcellular location">
    <subcellularLocation>
        <location evidence="1 12">Endoplasmic reticulum membrane</location>
        <topology evidence="1 12">Multi-pass membrane protein</topology>
    </subcellularLocation>
</comment>
<feature type="transmembrane region" description="Helical" evidence="12">
    <location>
        <begin position="371"/>
        <end position="389"/>
    </location>
</feature>
<evidence type="ECO:0000256" key="5">
    <source>
        <dbReference type="ARBA" id="ARBA00022502"/>
    </source>
</evidence>
<feature type="transmembrane region" description="Helical" evidence="12">
    <location>
        <begin position="424"/>
        <end position="442"/>
    </location>
</feature>
<evidence type="ECO:0000256" key="3">
    <source>
        <dbReference type="ARBA" id="ARBA00008698"/>
    </source>
</evidence>
<dbReference type="Proteomes" id="UP000027920">
    <property type="component" value="Unassembled WGS sequence"/>
</dbReference>
<accession>A0A072PPV5</accession>
<feature type="transmembrane region" description="Helical" evidence="12">
    <location>
        <begin position="320"/>
        <end position="341"/>
    </location>
</feature>
<feature type="transmembrane region" description="Helical" evidence="12">
    <location>
        <begin position="180"/>
        <end position="197"/>
    </location>
</feature>
<dbReference type="STRING" id="1182545.A0A072PPV5"/>
<dbReference type="Pfam" id="PF04188">
    <property type="entry name" value="Mannosyl_trans2"/>
    <property type="match status" value="1"/>
</dbReference>
<evidence type="ECO:0000256" key="11">
    <source>
        <dbReference type="ARBA" id="ARBA00023136"/>
    </source>
</evidence>
<evidence type="ECO:0000256" key="10">
    <source>
        <dbReference type="ARBA" id="ARBA00022989"/>
    </source>
</evidence>
<feature type="transmembrane region" description="Helical" evidence="12">
    <location>
        <begin position="153"/>
        <end position="174"/>
    </location>
</feature>
<evidence type="ECO:0000256" key="1">
    <source>
        <dbReference type="ARBA" id="ARBA00004477"/>
    </source>
</evidence>
<dbReference type="GO" id="GO:0005789">
    <property type="term" value="C:endoplasmic reticulum membrane"/>
    <property type="evidence" value="ECO:0007669"/>
    <property type="project" value="UniProtKB-SubCell"/>
</dbReference>
<feature type="transmembrane region" description="Helical" evidence="12">
    <location>
        <begin position="259"/>
        <end position="279"/>
    </location>
</feature>
<evidence type="ECO:0000256" key="9">
    <source>
        <dbReference type="ARBA" id="ARBA00022824"/>
    </source>
</evidence>
<reference evidence="13 14" key="1">
    <citation type="submission" date="2013-03" db="EMBL/GenBank/DDBJ databases">
        <title>The Genome Sequence of Exophiala aquamarina CBS 119918.</title>
        <authorList>
            <consortium name="The Broad Institute Genomics Platform"/>
            <person name="Cuomo C."/>
            <person name="de Hoog S."/>
            <person name="Gorbushina A."/>
            <person name="Walker B."/>
            <person name="Young S.K."/>
            <person name="Zeng Q."/>
            <person name="Gargeya S."/>
            <person name="Fitzgerald M."/>
            <person name="Haas B."/>
            <person name="Abouelleil A."/>
            <person name="Allen A.W."/>
            <person name="Alvarado L."/>
            <person name="Arachchi H.M."/>
            <person name="Berlin A.M."/>
            <person name="Chapman S.B."/>
            <person name="Gainer-Dewar J."/>
            <person name="Goldberg J."/>
            <person name="Griggs A."/>
            <person name="Gujja S."/>
            <person name="Hansen M."/>
            <person name="Howarth C."/>
            <person name="Imamovic A."/>
            <person name="Ireland A."/>
            <person name="Larimer J."/>
            <person name="McCowan C."/>
            <person name="Murphy C."/>
            <person name="Pearson M."/>
            <person name="Poon T.W."/>
            <person name="Priest M."/>
            <person name="Roberts A."/>
            <person name="Saif S."/>
            <person name="Shea T."/>
            <person name="Sisk P."/>
            <person name="Sykes S."/>
            <person name="Wortman J."/>
            <person name="Nusbaum C."/>
            <person name="Birren B."/>
        </authorList>
    </citation>
    <scope>NUCLEOTIDE SEQUENCE [LARGE SCALE GENOMIC DNA]</scope>
    <source>
        <strain evidence="13 14">CBS 119918</strain>
    </source>
</reference>